<dbReference type="Gene3D" id="3.20.20.370">
    <property type="entry name" value="Glycoside hydrolase/deacetylase"/>
    <property type="match status" value="1"/>
</dbReference>
<name>A0A560BBS7_AZOBR</name>
<sequence length="298" mass="33349">MTSDVGASIRDRVPYEPIHKRRPLRLPGDARVAVWTIVNVENWSPQAAMPRAVLPPPMGQPLLPDVPNWAWHEYGMRVGFWRFVEALGSRGLKASFAVNGTACEVYRDACAAARDAGWDFMGHGFVQKPMHRVDDQRAAIADTIKAISDFTGRPPRGWESPGLTETDETVDLLAEAGIEYVADWVLDEQPVPIRTRSGSLVSIPYTVEINDVVMSAVQQQPSDEILRRGRDHFDRLYQDGATVPRVMAISIHPYLTGVPHRIKYLEALYDHILGHEGVVMWTGAEILDWYRSQTATPA</sequence>
<dbReference type="GO" id="GO:0016810">
    <property type="term" value="F:hydrolase activity, acting on carbon-nitrogen (but not peptide) bonds"/>
    <property type="evidence" value="ECO:0007669"/>
    <property type="project" value="InterPro"/>
</dbReference>
<evidence type="ECO:0000259" key="5">
    <source>
        <dbReference type="Pfam" id="PF01522"/>
    </source>
</evidence>
<evidence type="ECO:0000256" key="4">
    <source>
        <dbReference type="ARBA" id="ARBA00032976"/>
    </source>
</evidence>
<proteinExistence type="inferred from homology"/>
<evidence type="ECO:0000256" key="3">
    <source>
        <dbReference type="ARBA" id="ARBA00020071"/>
    </source>
</evidence>
<dbReference type="EMBL" id="VITF01000004">
    <property type="protein sequence ID" value="TWA70100.1"/>
    <property type="molecule type" value="Genomic_DNA"/>
</dbReference>
<dbReference type="RefSeq" id="WP_145675496.1">
    <property type="nucleotide sequence ID" value="NZ_VITF01000004.1"/>
</dbReference>
<organism evidence="6 7">
    <name type="scientific">Azospirillum brasilense</name>
    <dbReference type="NCBI Taxonomy" id="192"/>
    <lineage>
        <taxon>Bacteria</taxon>
        <taxon>Pseudomonadati</taxon>
        <taxon>Pseudomonadota</taxon>
        <taxon>Alphaproteobacteria</taxon>
        <taxon>Rhodospirillales</taxon>
        <taxon>Azospirillaceae</taxon>
        <taxon>Azospirillum</taxon>
    </lineage>
</organism>
<dbReference type="Pfam" id="PF01522">
    <property type="entry name" value="Polysacc_deac_1"/>
    <property type="match status" value="1"/>
</dbReference>
<feature type="domain" description="NodB homology" evidence="5">
    <location>
        <begin position="78"/>
        <end position="181"/>
    </location>
</feature>
<dbReference type="PANTHER" id="PTHR43123">
    <property type="entry name" value="POLYSACCHARIDE DEACETYLASE-RELATED"/>
    <property type="match status" value="1"/>
</dbReference>
<dbReference type="GO" id="GO:0005975">
    <property type="term" value="P:carbohydrate metabolic process"/>
    <property type="evidence" value="ECO:0007669"/>
    <property type="project" value="InterPro"/>
</dbReference>
<dbReference type="AlphaFoldDB" id="A0A560BBS7"/>
<dbReference type="InterPro" id="IPR002509">
    <property type="entry name" value="NODB_dom"/>
</dbReference>
<dbReference type="SUPFAM" id="SSF88713">
    <property type="entry name" value="Glycoside hydrolase/deacetylase"/>
    <property type="match status" value="1"/>
</dbReference>
<comment type="function">
    <text evidence="1">Is involved in generating a small heat-stable compound (Nod), an acylated oligomer of N-acetylglucosamine, that stimulates mitosis in various plant protoplasts.</text>
</comment>
<dbReference type="CDD" id="cd10979">
    <property type="entry name" value="CE4_PuuE_like"/>
    <property type="match status" value="1"/>
</dbReference>
<evidence type="ECO:0000256" key="1">
    <source>
        <dbReference type="ARBA" id="ARBA00003236"/>
    </source>
</evidence>
<dbReference type="Proteomes" id="UP000316083">
    <property type="component" value="Unassembled WGS sequence"/>
</dbReference>
<protein>
    <recommendedName>
        <fullName evidence="3">Chitooligosaccharide deacetylase</fullName>
    </recommendedName>
    <alternativeName>
        <fullName evidence="4">Nodulation protein B</fullName>
    </alternativeName>
</protein>
<dbReference type="InterPro" id="IPR011330">
    <property type="entry name" value="Glyco_hydro/deAcase_b/a-brl"/>
</dbReference>
<evidence type="ECO:0000313" key="6">
    <source>
        <dbReference type="EMBL" id="TWA70100.1"/>
    </source>
</evidence>
<dbReference type="PANTHER" id="PTHR43123:SF4">
    <property type="entry name" value="POLYSACCHARIDE DEACETYLASE"/>
    <property type="match status" value="1"/>
</dbReference>
<reference evidence="6 7" key="1">
    <citation type="submission" date="2019-06" db="EMBL/GenBank/DDBJ databases">
        <title>Genomic Encyclopedia of Type Strains, Phase IV (KMG-V): Genome sequencing to study the core and pangenomes of soil and plant-associated prokaryotes.</title>
        <authorList>
            <person name="Whitman W."/>
        </authorList>
    </citation>
    <scope>NUCLEOTIDE SEQUENCE [LARGE SCALE GENOMIC DNA]</scope>
    <source>
        <strain evidence="6 7">BR 11796</strain>
    </source>
</reference>
<comment type="caution">
    <text evidence="6">The sequence shown here is derived from an EMBL/GenBank/DDBJ whole genome shotgun (WGS) entry which is preliminary data.</text>
</comment>
<accession>A0A560BBS7</accession>
<evidence type="ECO:0000313" key="7">
    <source>
        <dbReference type="Proteomes" id="UP000316083"/>
    </source>
</evidence>
<evidence type="ECO:0000256" key="2">
    <source>
        <dbReference type="ARBA" id="ARBA00010973"/>
    </source>
</evidence>
<gene>
    <name evidence="6" type="ORF">FBZ82_104260</name>
</gene>
<comment type="similarity">
    <text evidence="2">Belongs to the polysaccharide deacetylase family.</text>
</comment>